<dbReference type="EMBL" id="MU006741">
    <property type="protein sequence ID" value="KAF2622863.1"/>
    <property type="molecule type" value="Genomic_DNA"/>
</dbReference>
<name>A0ACB6RM43_9PLEO</name>
<evidence type="ECO:0000313" key="1">
    <source>
        <dbReference type="EMBL" id="KAF2622863.1"/>
    </source>
</evidence>
<organism evidence="1 2">
    <name type="scientific">Macroventuria anomochaeta</name>
    <dbReference type="NCBI Taxonomy" id="301207"/>
    <lineage>
        <taxon>Eukaryota</taxon>
        <taxon>Fungi</taxon>
        <taxon>Dikarya</taxon>
        <taxon>Ascomycota</taxon>
        <taxon>Pezizomycotina</taxon>
        <taxon>Dothideomycetes</taxon>
        <taxon>Pleosporomycetidae</taxon>
        <taxon>Pleosporales</taxon>
        <taxon>Pleosporineae</taxon>
        <taxon>Didymellaceae</taxon>
        <taxon>Macroventuria</taxon>
    </lineage>
</organism>
<protein>
    <submittedName>
        <fullName evidence="1">Uncharacterized protein</fullName>
    </submittedName>
</protein>
<sequence>MPVLRREKFNYHGNKVKKYPKTNRTELSHVARAFAMGSLITLRGNITSQHQLATKMGRAQSSLSELLSRTEKKAAEKTVALWDEILYKNDLGRGRSKLLTKDQKERIVSLVISTHDNREKESWQAIADGDFDEIVPRMSVTTFENIMYEYGYACHCPSWKPHLTPEQEKEQYVWALEHNPDKDEEYDNKGFNFYGIAYTDEMPAQIGKERGMCRTWCKGDERWDDNVKHNRNCKDCCLQFYGAFRYNYKGPCCNDTGQ</sequence>
<gene>
    <name evidence="1" type="ORF">BU25DRAFT_494728</name>
</gene>
<comment type="caution">
    <text evidence="1">The sequence shown here is derived from an EMBL/GenBank/DDBJ whole genome shotgun (WGS) entry which is preliminary data.</text>
</comment>
<proteinExistence type="predicted"/>
<keyword evidence="2" id="KW-1185">Reference proteome</keyword>
<evidence type="ECO:0000313" key="2">
    <source>
        <dbReference type="Proteomes" id="UP000799754"/>
    </source>
</evidence>
<reference evidence="1" key="1">
    <citation type="journal article" date="2020" name="Stud. Mycol.">
        <title>101 Dothideomycetes genomes: a test case for predicting lifestyles and emergence of pathogens.</title>
        <authorList>
            <person name="Haridas S."/>
            <person name="Albert R."/>
            <person name="Binder M."/>
            <person name="Bloem J."/>
            <person name="Labutti K."/>
            <person name="Salamov A."/>
            <person name="Andreopoulos B."/>
            <person name="Baker S."/>
            <person name="Barry K."/>
            <person name="Bills G."/>
            <person name="Bluhm B."/>
            <person name="Cannon C."/>
            <person name="Castanera R."/>
            <person name="Culley D."/>
            <person name="Daum C."/>
            <person name="Ezra D."/>
            <person name="Gonzalez J."/>
            <person name="Henrissat B."/>
            <person name="Kuo A."/>
            <person name="Liang C."/>
            <person name="Lipzen A."/>
            <person name="Lutzoni F."/>
            <person name="Magnuson J."/>
            <person name="Mondo S."/>
            <person name="Nolan M."/>
            <person name="Ohm R."/>
            <person name="Pangilinan J."/>
            <person name="Park H.-J."/>
            <person name="Ramirez L."/>
            <person name="Alfaro M."/>
            <person name="Sun H."/>
            <person name="Tritt A."/>
            <person name="Yoshinaga Y."/>
            <person name="Zwiers L.-H."/>
            <person name="Turgeon B."/>
            <person name="Goodwin S."/>
            <person name="Spatafora J."/>
            <person name="Crous P."/>
            <person name="Grigoriev I."/>
        </authorList>
    </citation>
    <scope>NUCLEOTIDE SEQUENCE</scope>
    <source>
        <strain evidence="1">CBS 525.71</strain>
    </source>
</reference>
<accession>A0ACB6RM43</accession>
<dbReference type="Proteomes" id="UP000799754">
    <property type="component" value="Unassembled WGS sequence"/>
</dbReference>